<dbReference type="Pfam" id="PF13489">
    <property type="entry name" value="Methyltransf_23"/>
    <property type="match status" value="1"/>
</dbReference>
<dbReference type="AlphaFoldDB" id="A0A2J6Q9V5"/>
<organism evidence="3 4">
    <name type="scientific">Hyaloscypha hepaticicola</name>
    <dbReference type="NCBI Taxonomy" id="2082293"/>
    <lineage>
        <taxon>Eukaryota</taxon>
        <taxon>Fungi</taxon>
        <taxon>Dikarya</taxon>
        <taxon>Ascomycota</taxon>
        <taxon>Pezizomycotina</taxon>
        <taxon>Leotiomycetes</taxon>
        <taxon>Helotiales</taxon>
        <taxon>Hyaloscyphaceae</taxon>
        <taxon>Hyaloscypha</taxon>
    </lineage>
</organism>
<dbReference type="STRING" id="1745343.A0A2J6Q9V5"/>
<sequence>MASTMQTLFRMAVLHHTKTRARGAASIWRGVESVRCTRTFGTTSFLRATKPSKPAPKTPQRKPLEYKTPTRKPPISSPPNPKTNPLRYRTIPIIFGAGSLFIFSAGLAYLIITATRVADQPVPTTASAQADVSSRYDKIASSFDDSVDWTERLMGITSLRKKLASLAHGDVLEVSIGTGRNLSYYSWNFQGHGGVGKPDAKGYIKKGKVRSFTAVDKSPEMLEVAHEKFSKMFPGILGVRWIIADAAEKGVIPGPPKSANERSGNLERKYDTILQTMGLCSVGDPVALLKNLGEIVKEEEGRILLLEHGRGRWEWLNKILDNSAEGHAREFGCWWNRDLGSIVEESGLEVVNIEQPKWWRHGGTTWWIELKKPKAEPSKVGK</sequence>
<name>A0A2J6Q9V5_9HELO</name>
<feature type="transmembrane region" description="Helical" evidence="2">
    <location>
        <begin position="91"/>
        <end position="112"/>
    </location>
</feature>
<dbReference type="PANTHER" id="PTHR42912:SF83">
    <property type="entry name" value="METHYLTRANSFERASE TYPE 11 DOMAIN-CONTAINING PROTEIN"/>
    <property type="match status" value="1"/>
</dbReference>
<evidence type="ECO:0000313" key="4">
    <source>
        <dbReference type="Proteomes" id="UP000235672"/>
    </source>
</evidence>
<dbReference type="Proteomes" id="UP000235672">
    <property type="component" value="Unassembled WGS sequence"/>
</dbReference>
<dbReference type="InterPro" id="IPR050508">
    <property type="entry name" value="Methyltransf_Superfamily"/>
</dbReference>
<keyword evidence="3" id="KW-0808">Transferase</keyword>
<dbReference type="GO" id="GO:0008168">
    <property type="term" value="F:methyltransferase activity"/>
    <property type="evidence" value="ECO:0007669"/>
    <property type="project" value="UniProtKB-KW"/>
</dbReference>
<feature type="compositionally biased region" description="Pro residues" evidence="1">
    <location>
        <begin position="71"/>
        <end position="82"/>
    </location>
</feature>
<proteinExistence type="predicted"/>
<keyword evidence="3" id="KW-0489">Methyltransferase</keyword>
<keyword evidence="2" id="KW-1133">Transmembrane helix</keyword>
<reference evidence="3 4" key="1">
    <citation type="submission" date="2016-05" db="EMBL/GenBank/DDBJ databases">
        <title>A degradative enzymes factory behind the ericoid mycorrhizal symbiosis.</title>
        <authorList>
            <consortium name="DOE Joint Genome Institute"/>
            <person name="Martino E."/>
            <person name="Morin E."/>
            <person name="Grelet G."/>
            <person name="Kuo A."/>
            <person name="Kohler A."/>
            <person name="Daghino S."/>
            <person name="Barry K."/>
            <person name="Choi C."/>
            <person name="Cichocki N."/>
            <person name="Clum A."/>
            <person name="Copeland A."/>
            <person name="Hainaut M."/>
            <person name="Haridas S."/>
            <person name="Labutti K."/>
            <person name="Lindquist E."/>
            <person name="Lipzen A."/>
            <person name="Khouja H.-R."/>
            <person name="Murat C."/>
            <person name="Ohm R."/>
            <person name="Olson A."/>
            <person name="Spatafora J."/>
            <person name="Veneault-Fourrey C."/>
            <person name="Henrissat B."/>
            <person name="Grigoriev I."/>
            <person name="Martin F."/>
            <person name="Perotto S."/>
        </authorList>
    </citation>
    <scope>NUCLEOTIDE SEQUENCE [LARGE SCALE GENOMIC DNA]</scope>
    <source>
        <strain evidence="3 4">UAMH 7357</strain>
    </source>
</reference>
<evidence type="ECO:0000256" key="2">
    <source>
        <dbReference type="SAM" id="Phobius"/>
    </source>
</evidence>
<protein>
    <submittedName>
        <fullName evidence="3">S-adenosyl-L-methionine-dependent methyltransferase</fullName>
    </submittedName>
</protein>
<gene>
    <name evidence="3" type="ORF">NA56DRAFT_85034</name>
</gene>
<dbReference type="EMBL" id="KZ613476">
    <property type="protein sequence ID" value="PMD23031.1"/>
    <property type="molecule type" value="Genomic_DNA"/>
</dbReference>
<dbReference type="Gene3D" id="3.40.50.150">
    <property type="entry name" value="Vaccinia Virus protein VP39"/>
    <property type="match status" value="1"/>
</dbReference>
<dbReference type="GO" id="GO:0032259">
    <property type="term" value="P:methylation"/>
    <property type="evidence" value="ECO:0007669"/>
    <property type="project" value="UniProtKB-KW"/>
</dbReference>
<evidence type="ECO:0000256" key="1">
    <source>
        <dbReference type="SAM" id="MobiDB-lite"/>
    </source>
</evidence>
<evidence type="ECO:0000313" key="3">
    <source>
        <dbReference type="EMBL" id="PMD23031.1"/>
    </source>
</evidence>
<keyword evidence="4" id="KW-1185">Reference proteome</keyword>
<dbReference type="OrthoDB" id="416496at2759"/>
<dbReference type="InterPro" id="IPR029063">
    <property type="entry name" value="SAM-dependent_MTases_sf"/>
</dbReference>
<keyword evidence="2" id="KW-0812">Transmembrane</keyword>
<dbReference type="PANTHER" id="PTHR42912">
    <property type="entry name" value="METHYLTRANSFERASE"/>
    <property type="match status" value="1"/>
</dbReference>
<accession>A0A2J6Q9V5</accession>
<feature type="region of interest" description="Disordered" evidence="1">
    <location>
        <begin position="45"/>
        <end position="83"/>
    </location>
</feature>
<dbReference type="SUPFAM" id="SSF53335">
    <property type="entry name" value="S-adenosyl-L-methionine-dependent methyltransferases"/>
    <property type="match status" value="1"/>
</dbReference>
<keyword evidence="2" id="KW-0472">Membrane</keyword>